<organism evidence="2 3">
    <name type="scientific">Lentilactobacillus hilgardii (strain ATCC 8290 / DSM 20176 / CCUG 30140 / JCM 1155 / KCTC 3500 / NBRC 15886 / NCIMB 8040 / NRRL B-1843 / 9)</name>
    <dbReference type="NCBI Taxonomy" id="1423757"/>
    <lineage>
        <taxon>Bacteria</taxon>
        <taxon>Bacillati</taxon>
        <taxon>Bacillota</taxon>
        <taxon>Bacilli</taxon>
        <taxon>Lactobacillales</taxon>
        <taxon>Lactobacillaceae</taxon>
        <taxon>Lentilactobacillus</taxon>
    </lineage>
</organism>
<feature type="transmembrane region" description="Helical" evidence="1">
    <location>
        <begin position="21"/>
        <end position="38"/>
    </location>
</feature>
<evidence type="ECO:0000313" key="2">
    <source>
        <dbReference type="EMBL" id="EEI25259.1"/>
    </source>
</evidence>
<accession>C0XH97</accession>
<dbReference type="AlphaFoldDB" id="C0XH97"/>
<keyword evidence="3" id="KW-1185">Reference proteome</keyword>
<evidence type="ECO:0000256" key="1">
    <source>
        <dbReference type="SAM" id="Phobius"/>
    </source>
</evidence>
<keyword evidence="1" id="KW-0472">Membrane</keyword>
<dbReference type="HOGENOM" id="CLU_3253208_0_0_9"/>
<protein>
    <submittedName>
        <fullName evidence="2">Uncharacterized protein</fullName>
    </submittedName>
</protein>
<reference evidence="2 3" key="1">
    <citation type="submission" date="2009-01" db="EMBL/GenBank/DDBJ databases">
        <authorList>
            <person name="Qin X."/>
            <person name="Bachman B."/>
            <person name="Battles P."/>
            <person name="Bell A."/>
            <person name="Bess C."/>
            <person name="Bickham C."/>
            <person name="Chaboub L."/>
            <person name="Chen D."/>
            <person name="Coyle M."/>
            <person name="Deiros D.R."/>
            <person name="Dinh H."/>
            <person name="Forbes L."/>
            <person name="Fowler G."/>
            <person name="Francisco L."/>
            <person name="Fu Q."/>
            <person name="Gubbala S."/>
            <person name="Hale W."/>
            <person name="Han Y."/>
            <person name="Hemphill L."/>
            <person name="Highlander S.K."/>
            <person name="Hirani K."/>
            <person name="Hogues M."/>
            <person name="Jackson L."/>
            <person name="Jakkamsetti A."/>
            <person name="Javaid M."/>
            <person name="Jiang H."/>
            <person name="Korchina V."/>
            <person name="Kovar C."/>
            <person name="Lara F."/>
            <person name="Lee S."/>
            <person name="Mata R."/>
            <person name="Mathew T."/>
            <person name="Moen C."/>
            <person name="Morales K."/>
            <person name="Munidasa M."/>
            <person name="Nazareth L."/>
            <person name="Ngo R."/>
            <person name="Nguyen L."/>
            <person name="Okwuonu G."/>
            <person name="Ongeri F."/>
            <person name="Patil S."/>
            <person name="Petrosino J."/>
            <person name="Pham C."/>
            <person name="Pham P."/>
            <person name="Pu L.-L."/>
            <person name="Puazo M."/>
            <person name="Raj R."/>
            <person name="Reid J."/>
            <person name="Rouhana J."/>
            <person name="Saada N."/>
            <person name="Shang Y."/>
            <person name="Simmons D."/>
            <person name="Thornton R."/>
            <person name="Warren J."/>
            <person name="Weissenberger G."/>
            <person name="Zhang J."/>
            <person name="Zhang L."/>
            <person name="Zhou C."/>
            <person name="Zhu D."/>
            <person name="Muzny D."/>
            <person name="Worley K."/>
            <person name="Gibbs R."/>
        </authorList>
    </citation>
    <scope>NUCLEOTIDE SEQUENCE [LARGE SCALE GENOMIC DNA]</scope>
    <source>
        <strain evidence="3">ATCC 8290 / DSM 20176 / CCUG 30140 / JCM 1155 / KCTC 3500 / NBRC 15886 / NCIMB 8040 / NRRL B-1843 / 9</strain>
    </source>
</reference>
<gene>
    <name evidence="2" type="ORF">HMPREF0519_0627</name>
</gene>
<name>C0XH97_LENH9</name>
<keyword evidence="1" id="KW-0812">Transmembrane</keyword>
<keyword evidence="1" id="KW-1133">Transmembrane helix</keyword>
<dbReference type="Proteomes" id="UP000003752">
    <property type="component" value="Unassembled WGS sequence"/>
</dbReference>
<dbReference type="EMBL" id="ACGP01000097">
    <property type="protein sequence ID" value="EEI25259.1"/>
    <property type="molecule type" value="Genomic_DNA"/>
</dbReference>
<comment type="caution">
    <text evidence="2">The sequence shown here is derived from an EMBL/GenBank/DDBJ whole genome shotgun (WGS) entry which is preliminary data.</text>
</comment>
<sequence>MIADLKSGNTFTENTKWAKKQAVASNHSLAFFMIVLIIDKFF</sequence>
<proteinExistence type="predicted"/>
<evidence type="ECO:0000313" key="3">
    <source>
        <dbReference type="Proteomes" id="UP000003752"/>
    </source>
</evidence>